<accession>A0A1X1FE48</accession>
<dbReference type="GeneID" id="69803495"/>
<protein>
    <recommendedName>
        <fullName evidence="5">Acetyl-coenzyme A carboxylase carboxyl transferase subunit beta</fullName>
        <shortName evidence="5">ACCase subunit beta</shortName>
        <shortName evidence="5">Acetyl-CoA carboxylase carboxyltransferase subunit beta</shortName>
        <ecNumber evidence="5">2.1.3.15</ecNumber>
    </recommendedName>
</protein>
<comment type="subunit">
    <text evidence="5">Acetyl-CoA carboxylase is a heterohexamer composed of biotin carboxyl carrier protein (AccB), biotin carboxylase (AccC) and two subunits each of ACCase subunit alpha (AccA) and ACCase subunit beta (AccD).</text>
</comment>
<evidence type="ECO:0000256" key="3">
    <source>
        <dbReference type="ARBA" id="ARBA00022771"/>
    </source>
</evidence>
<comment type="subcellular location">
    <subcellularLocation>
        <location evidence="5">Cytoplasm</location>
    </subcellularLocation>
</comment>
<organism evidence="7 8">
    <name type="scientific">Lentilactobacillus parabuchneri</name>
    <dbReference type="NCBI Taxonomy" id="152331"/>
    <lineage>
        <taxon>Bacteria</taxon>
        <taxon>Bacillati</taxon>
        <taxon>Bacillota</taxon>
        <taxon>Bacilli</taxon>
        <taxon>Lactobacillales</taxon>
        <taxon>Lactobacillaceae</taxon>
        <taxon>Lentilactobacillus</taxon>
    </lineage>
</organism>
<dbReference type="GO" id="GO:2001295">
    <property type="term" value="P:malonyl-CoA biosynthetic process"/>
    <property type="evidence" value="ECO:0007669"/>
    <property type="project" value="UniProtKB-UniRule"/>
</dbReference>
<dbReference type="GO" id="GO:0008270">
    <property type="term" value="F:zinc ion binding"/>
    <property type="evidence" value="ECO:0007669"/>
    <property type="project" value="UniProtKB-UniRule"/>
</dbReference>
<dbReference type="STRING" id="152331.FAM21731_01768"/>
<keyword evidence="5" id="KW-0479">Metal-binding</keyword>
<comment type="function">
    <text evidence="5">Component of the acetyl coenzyme A carboxylase (ACC) complex. Biotin carboxylase (BC) catalyzes the carboxylation of biotin on its carrier protein (BCCP) and then the CO(2) group is transferred by the transcarboxylase to acetyl-CoA to form malonyl-CoA.</text>
</comment>
<dbReference type="EC" id="2.1.3.15" evidence="5"/>
<dbReference type="InterPro" id="IPR034733">
    <property type="entry name" value="AcCoA_carboxyl_beta"/>
</dbReference>
<keyword evidence="2 5" id="KW-0808">Transferase</keyword>
<dbReference type="UniPathway" id="UPA00655">
    <property type="reaction ID" value="UER00711"/>
</dbReference>
<dbReference type="AlphaFoldDB" id="A0A1X1FE48"/>
<dbReference type="GO" id="GO:0016743">
    <property type="term" value="F:carboxyl- or carbamoyltransferase activity"/>
    <property type="evidence" value="ECO:0007669"/>
    <property type="project" value="UniProtKB-UniRule"/>
</dbReference>
<dbReference type="HAMAP" id="MF_01395">
    <property type="entry name" value="AcetylCoA_CT_beta"/>
    <property type="match status" value="1"/>
</dbReference>
<dbReference type="RefSeq" id="WP_057911064.1">
    <property type="nucleotide sequence ID" value="NZ_CAURXG010000010.1"/>
</dbReference>
<keyword evidence="5" id="KW-0275">Fatty acid biosynthesis</keyword>
<gene>
    <name evidence="5" type="primary">accD</name>
    <name evidence="7" type="ORF">FAM23169_01708</name>
</gene>
<keyword evidence="5" id="KW-0276">Fatty acid metabolism</keyword>
<dbReference type="EMBL" id="MSBD01000041">
    <property type="protein sequence ID" value="ORN27673.1"/>
    <property type="molecule type" value="Genomic_DNA"/>
</dbReference>
<comment type="pathway">
    <text evidence="5">Lipid metabolism; malonyl-CoA biosynthesis; malonyl-CoA from acetyl-CoA: step 1/1.</text>
</comment>
<evidence type="ECO:0000313" key="7">
    <source>
        <dbReference type="EMBL" id="ORN27673.1"/>
    </source>
</evidence>
<sequence>MLRSRFNMPSHEELVKRMDSIPDHILRECPICHATFFSLRAGSNKTCPNCGYGFRITAKRRAKITFDSFEEIDRQMTIPDRYTDEKYLAKVKKAKKVTGINESVLTGIGTLDHQQVGVGIMDPFFVMGSLGSATGEKITRLFEEATRKHLPVVMFTASGGARMQEGIHSLMQMAKVSSAVEAHSQAGLFYIVVLCDPTTGGVTASFAMQGDIILAEPHALVGFAGRRVIEQTIMQKPPKDFQSAETVMNHGFIDAIVPRKDMKQTLSKLISLHTKENVYG</sequence>
<keyword evidence="5" id="KW-0067">ATP-binding</keyword>
<dbReference type="KEGG" id="lpar:FAM21731_01768"/>
<dbReference type="InterPro" id="IPR011762">
    <property type="entry name" value="COA_CT_N"/>
</dbReference>
<evidence type="ECO:0000259" key="6">
    <source>
        <dbReference type="PROSITE" id="PS50980"/>
    </source>
</evidence>
<dbReference type="PANTHER" id="PTHR42995">
    <property type="entry name" value="ACETYL-COENZYME A CARBOXYLASE CARBOXYL TRANSFERASE SUBUNIT BETA, CHLOROPLASTIC"/>
    <property type="match status" value="1"/>
</dbReference>
<dbReference type="GO" id="GO:0009317">
    <property type="term" value="C:acetyl-CoA carboxylase complex"/>
    <property type="evidence" value="ECO:0007669"/>
    <property type="project" value="InterPro"/>
</dbReference>
<keyword evidence="5" id="KW-0862">Zinc</keyword>
<dbReference type="Pfam" id="PF01039">
    <property type="entry name" value="Carboxyl_trans"/>
    <property type="match status" value="1"/>
</dbReference>
<keyword evidence="5" id="KW-0963">Cytoplasm</keyword>
<dbReference type="Gene3D" id="3.90.226.10">
    <property type="entry name" value="2-enoyl-CoA Hydratase, Chain A, domain 1"/>
    <property type="match status" value="1"/>
</dbReference>
<comment type="similarity">
    <text evidence="5">Belongs to the AccD/PCCB family.</text>
</comment>
<evidence type="ECO:0000256" key="2">
    <source>
        <dbReference type="ARBA" id="ARBA00022679"/>
    </source>
</evidence>
<comment type="caution">
    <text evidence="7">The sequence shown here is derived from an EMBL/GenBank/DDBJ whole genome shotgun (WGS) entry which is preliminary data.</text>
</comment>
<name>A0A1X1FE48_9LACO</name>
<comment type="cofactor">
    <cofactor evidence="5">
        <name>Zn(2+)</name>
        <dbReference type="ChEBI" id="CHEBI:29105"/>
    </cofactor>
    <text evidence="5">Binds 1 zinc ion per subunit.</text>
</comment>
<dbReference type="OrthoDB" id="9772975at2"/>
<comment type="caution">
    <text evidence="5">Lacks conserved residue(s) required for the propagation of feature annotation.</text>
</comment>
<dbReference type="GO" id="GO:0005524">
    <property type="term" value="F:ATP binding"/>
    <property type="evidence" value="ECO:0007669"/>
    <property type="project" value="UniProtKB-KW"/>
</dbReference>
<evidence type="ECO:0000256" key="4">
    <source>
        <dbReference type="ARBA" id="ARBA00023098"/>
    </source>
</evidence>
<dbReference type="GO" id="GO:0006633">
    <property type="term" value="P:fatty acid biosynthetic process"/>
    <property type="evidence" value="ECO:0007669"/>
    <property type="project" value="UniProtKB-KW"/>
</dbReference>
<dbReference type="Proteomes" id="UP000193009">
    <property type="component" value="Unassembled WGS sequence"/>
</dbReference>
<feature type="binding site" evidence="5">
    <location>
        <position position="50"/>
    </location>
    <ligand>
        <name>Zn(2+)</name>
        <dbReference type="ChEBI" id="CHEBI:29105"/>
    </ligand>
</feature>
<dbReference type="InterPro" id="IPR000438">
    <property type="entry name" value="Acetyl_CoA_COase_Trfase_b_su"/>
</dbReference>
<keyword evidence="5" id="KW-0547">Nucleotide-binding</keyword>
<dbReference type="GO" id="GO:0003989">
    <property type="term" value="F:acetyl-CoA carboxylase activity"/>
    <property type="evidence" value="ECO:0007669"/>
    <property type="project" value="InterPro"/>
</dbReference>
<dbReference type="PROSITE" id="PS50980">
    <property type="entry name" value="COA_CT_NTER"/>
    <property type="match status" value="1"/>
</dbReference>
<feature type="binding site" evidence="5">
    <location>
        <position position="32"/>
    </location>
    <ligand>
        <name>Zn(2+)</name>
        <dbReference type="ChEBI" id="CHEBI:29105"/>
    </ligand>
</feature>
<dbReference type="PRINTS" id="PR01070">
    <property type="entry name" value="ACCCTRFRASEB"/>
</dbReference>
<dbReference type="SUPFAM" id="SSF52096">
    <property type="entry name" value="ClpP/crotonase"/>
    <property type="match status" value="1"/>
</dbReference>
<keyword evidence="4 5" id="KW-0443">Lipid metabolism</keyword>
<keyword evidence="3 5" id="KW-0863">Zinc-finger</keyword>
<feature type="binding site" evidence="5">
    <location>
        <position position="29"/>
    </location>
    <ligand>
        <name>Zn(2+)</name>
        <dbReference type="ChEBI" id="CHEBI:29105"/>
    </ligand>
</feature>
<dbReference type="InterPro" id="IPR029045">
    <property type="entry name" value="ClpP/crotonase-like_dom_sf"/>
</dbReference>
<reference evidence="7 8" key="1">
    <citation type="journal article" date="2017" name="Front. Microbiol.">
        <title>The Histidine Decarboxylase Gene Cluster of Lactobacillus parabuchneri Was Gained by Horizontal Gene Transfer and Is Mobile within the Species.</title>
        <authorList>
            <person name="Wuthrich D."/>
            <person name="Berthoud H."/>
            <person name="Wechsler D."/>
            <person name="Eugster E."/>
            <person name="Irmler S."/>
            <person name="Bruggmann R."/>
        </authorList>
    </citation>
    <scope>NUCLEOTIDE SEQUENCE [LARGE SCALE GENOMIC DNA]</scope>
    <source>
        <strain evidence="7 8">FAM23169</strain>
    </source>
</reference>
<keyword evidence="7" id="KW-0436">Ligase</keyword>
<dbReference type="PANTHER" id="PTHR42995:SF5">
    <property type="entry name" value="ACETYL-COENZYME A CARBOXYLASE CARBOXYL TRANSFERASE SUBUNIT BETA, CHLOROPLASTIC"/>
    <property type="match status" value="1"/>
</dbReference>
<evidence type="ECO:0000256" key="1">
    <source>
        <dbReference type="ARBA" id="ARBA00022516"/>
    </source>
</evidence>
<keyword evidence="8" id="KW-1185">Reference proteome</keyword>
<evidence type="ECO:0000313" key="8">
    <source>
        <dbReference type="Proteomes" id="UP000193009"/>
    </source>
</evidence>
<comment type="catalytic activity">
    <reaction evidence="5">
        <text>N(6)-carboxybiotinyl-L-lysyl-[protein] + acetyl-CoA = N(6)-biotinyl-L-lysyl-[protein] + malonyl-CoA</text>
        <dbReference type="Rhea" id="RHEA:54728"/>
        <dbReference type="Rhea" id="RHEA-COMP:10505"/>
        <dbReference type="Rhea" id="RHEA-COMP:10506"/>
        <dbReference type="ChEBI" id="CHEBI:57288"/>
        <dbReference type="ChEBI" id="CHEBI:57384"/>
        <dbReference type="ChEBI" id="CHEBI:83144"/>
        <dbReference type="ChEBI" id="CHEBI:83145"/>
        <dbReference type="EC" id="2.1.3.15"/>
    </reaction>
</comment>
<feature type="domain" description="CoA carboxyltransferase N-terminal" evidence="6">
    <location>
        <begin position="25"/>
        <end position="280"/>
    </location>
</feature>
<proteinExistence type="inferred from homology"/>
<feature type="binding site" evidence="5">
    <location>
        <position position="47"/>
    </location>
    <ligand>
        <name>Zn(2+)</name>
        <dbReference type="ChEBI" id="CHEBI:29105"/>
    </ligand>
</feature>
<evidence type="ECO:0000256" key="5">
    <source>
        <dbReference type="HAMAP-Rule" id="MF_01395"/>
    </source>
</evidence>
<keyword evidence="1 5" id="KW-0444">Lipid biosynthesis</keyword>